<evidence type="ECO:0000313" key="1">
    <source>
        <dbReference type="EMBL" id="MEJ7138217.1"/>
    </source>
</evidence>
<evidence type="ECO:0000313" key="2">
    <source>
        <dbReference type="Proteomes" id="UP001364695"/>
    </source>
</evidence>
<proteinExistence type="predicted"/>
<comment type="caution">
    <text evidence="1">The sequence shown here is derived from an EMBL/GenBank/DDBJ whole genome shotgun (WGS) entry which is preliminary data.</text>
</comment>
<organism evidence="1 2">
    <name type="scientific">Amphibiibacter pelophylacis</name>
    <dbReference type="NCBI Taxonomy" id="1799477"/>
    <lineage>
        <taxon>Bacteria</taxon>
        <taxon>Pseudomonadati</taxon>
        <taxon>Pseudomonadota</taxon>
        <taxon>Betaproteobacteria</taxon>
        <taxon>Burkholderiales</taxon>
        <taxon>Sphaerotilaceae</taxon>
        <taxon>Amphibiibacter</taxon>
    </lineage>
</organism>
<protein>
    <submittedName>
        <fullName evidence="1">Methyl-accepting chemotaxis protein</fullName>
    </submittedName>
</protein>
<reference evidence="1" key="1">
    <citation type="submission" date="2023-10" db="EMBL/GenBank/DDBJ databases">
        <title>Amphibacter perezi, gen. nov., sp. nov. a novel taxa of the family Comamonadaceae, class Betaproteobacteria isolated from the skin microbiota of Pelophylax perezi from different populations.</title>
        <authorList>
            <person name="Costa S."/>
            <person name="Proenca D.N."/>
            <person name="Lopes I."/>
            <person name="Morais P.V."/>
        </authorList>
    </citation>
    <scope>NUCLEOTIDE SEQUENCE</scope>
    <source>
        <strain evidence="1">SL12-8</strain>
    </source>
</reference>
<name>A0ACC6P1X8_9BURK</name>
<sequence length="552" mass="57936">MKWNLRISHLLGLQAALSVLAIALVLGVSLWGLKANEDNAGRVYVAKDVAADILPPPLYLIEMRLGLSRVEDGTMTPQELATDVDRLAKEYEAREQYWRAHPPYGLEAQLLGPQHEAALRFIAAAREVARVAGSGDRATIHAAIGRAHQIYQQHRAGVDATVAEAARFSDATMAASTRTSTWVEWIALGAGALALLALSALALWVRGRILEPVSESLAISQRIAQGDLSQPIATDRPGELGELLRALSAMQDALIDIVSQVRTATDGINVASSEIATGNLDLSNRTEQAASRLQDTSGSMSQLSSHVRHSADAAQQANRLAQDATGIARRGGEVVEQVVSTMTGISESSRRIADIIGVIDGIAFQTNILALNAAVEAARAGEQGRGFAVVAGEVRSLAQRSAGAAREIKDLIGHSVERVDAGSRLVADAGSTMRDIVAAVGQVTGVIGEITTASGEQSEGIGRVNDAVAELDQMTQQNAALVEESAAAAQNLSDQAKRLATLVEVFRLRGHGQGSSPLRPGQRATPADLAAQAVGQARYTSAQSAGHAASTS</sequence>
<dbReference type="Proteomes" id="UP001364695">
    <property type="component" value="Unassembled WGS sequence"/>
</dbReference>
<gene>
    <name evidence="1" type="ORF">RV045_07210</name>
</gene>
<keyword evidence="2" id="KW-1185">Reference proteome</keyword>
<accession>A0ACC6P1X8</accession>
<dbReference type="EMBL" id="JAWDIE010000009">
    <property type="protein sequence ID" value="MEJ7138217.1"/>
    <property type="molecule type" value="Genomic_DNA"/>
</dbReference>